<dbReference type="InterPro" id="IPR013154">
    <property type="entry name" value="ADH-like_N"/>
</dbReference>
<proteinExistence type="predicted"/>
<dbReference type="Gene3D" id="3.90.180.10">
    <property type="entry name" value="Medium-chain alcohol dehydrogenases, catalytic domain"/>
    <property type="match status" value="1"/>
</dbReference>
<dbReference type="Gene3D" id="3.40.50.720">
    <property type="entry name" value="NAD(P)-binding Rossmann-like Domain"/>
    <property type="match status" value="1"/>
</dbReference>
<protein>
    <recommendedName>
        <fullName evidence="1">Enoyl reductase (ER) domain-containing protein</fullName>
    </recommendedName>
</protein>
<evidence type="ECO:0000259" key="1">
    <source>
        <dbReference type="SMART" id="SM00829"/>
    </source>
</evidence>
<gene>
    <name evidence="2" type="ORF">N7532_000839</name>
</gene>
<dbReference type="InterPro" id="IPR036291">
    <property type="entry name" value="NAD(P)-bd_dom_sf"/>
</dbReference>
<dbReference type="GeneID" id="81352322"/>
<dbReference type="InterPro" id="IPR020843">
    <property type="entry name" value="ER"/>
</dbReference>
<dbReference type="Proteomes" id="UP001149074">
    <property type="component" value="Unassembled WGS sequence"/>
</dbReference>
<dbReference type="PANTHER" id="PTHR45033">
    <property type="match status" value="1"/>
</dbReference>
<dbReference type="EMBL" id="JAPQKI010000001">
    <property type="protein sequence ID" value="KAJ5112794.1"/>
    <property type="molecule type" value="Genomic_DNA"/>
</dbReference>
<comment type="caution">
    <text evidence="2">The sequence shown here is derived from an EMBL/GenBank/DDBJ whole genome shotgun (WGS) entry which is preliminary data.</text>
</comment>
<sequence length="346" mass="36964">MSQQTVFRFPARNTFDDLASYQEAVPKPARNDVLIKVRAVSLNSRDCQVATSKYPFFIKENVIPGSDAAGDVVDVGEGVRDFVKGDRVVVNFDNTRLYGPAKDVVSGQGGGRDGVMAQYIARDASAVVKIPAGSPQSYSELASLVCTGVTAWNSFYGNKPLIAGQSVLVQGTGGTSMTGLVLAKAAGAITIVTSSSDEKLKTVKELFNPDYCINYTKTPDWASEAVRLTGGKGVDHILEIGGVGTIEQSLSAIAQGGVISIIGYLAQYDPAKIPNILLLALGKEAVLRGIQIGPKCMLDDLVTLVSRQKLRFQIEKEYAFTREDIVAAYHDLASGKHIGKICIVVE</sequence>
<dbReference type="SMART" id="SM00829">
    <property type="entry name" value="PKS_ER"/>
    <property type="match status" value="1"/>
</dbReference>
<dbReference type="InterPro" id="IPR052711">
    <property type="entry name" value="Zinc_ADH-like"/>
</dbReference>
<dbReference type="Pfam" id="PF00107">
    <property type="entry name" value="ADH_zinc_N"/>
    <property type="match status" value="1"/>
</dbReference>
<accession>A0A9W9G5X8</accession>
<dbReference type="InterPro" id="IPR011032">
    <property type="entry name" value="GroES-like_sf"/>
</dbReference>
<dbReference type="SUPFAM" id="SSF50129">
    <property type="entry name" value="GroES-like"/>
    <property type="match status" value="1"/>
</dbReference>
<dbReference type="Pfam" id="PF08240">
    <property type="entry name" value="ADH_N"/>
    <property type="match status" value="1"/>
</dbReference>
<dbReference type="InterPro" id="IPR013149">
    <property type="entry name" value="ADH-like_C"/>
</dbReference>
<evidence type="ECO:0000313" key="3">
    <source>
        <dbReference type="Proteomes" id="UP001149074"/>
    </source>
</evidence>
<dbReference type="CDD" id="cd08276">
    <property type="entry name" value="MDR7"/>
    <property type="match status" value="1"/>
</dbReference>
<dbReference type="SUPFAM" id="SSF51735">
    <property type="entry name" value="NAD(P)-binding Rossmann-fold domains"/>
    <property type="match status" value="1"/>
</dbReference>
<reference evidence="2" key="1">
    <citation type="submission" date="2022-11" db="EMBL/GenBank/DDBJ databases">
        <authorList>
            <person name="Petersen C."/>
        </authorList>
    </citation>
    <scope>NUCLEOTIDE SEQUENCE</scope>
    <source>
        <strain evidence="2">IBT 30761</strain>
    </source>
</reference>
<dbReference type="AlphaFoldDB" id="A0A9W9G5X8"/>
<evidence type="ECO:0000313" key="2">
    <source>
        <dbReference type="EMBL" id="KAJ5112794.1"/>
    </source>
</evidence>
<dbReference type="OrthoDB" id="3509362at2759"/>
<feature type="domain" description="Enoyl reductase (ER)" evidence="1">
    <location>
        <begin position="13"/>
        <end position="343"/>
    </location>
</feature>
<organism evidence="2 3">
    <name type="scientific">Penicillium argentinense</name>
    <dbReference type="NCBI Taxonomy" id="1131581"/>
    <lineage>
        <taxon>Eukaryota</taxon>
        <taxon>Fungi</taxon>
        <taxon>Dikarya</taxon>
        <taxon>Ascomycota</taxon>
        <taxon>Pezizomycotina</taxon>
        <taxon>Eurotiomycetes</taxon>
        <taxon>Eurotiomycetidae</taxon>
        <taxon>Eurotiales</taxon>
        <taxon>Aspergillaceae</taxon>
        <taxon>Penicillium</taxon>
    </lineage>
</organism>
<dbReference type="PANTHER" id="PTHR45033:SF2">
    <property type="entry name" value="ZINC-TYPE ALCOHOL DEHYDROGENASE-LIKE PROTEIN C1773.06C"/>
    <property type="match status" value="1"/>
</dbReference>
<dbReference type="GO" id="GO:0016491">
    <property type="term" value="F:oxidoreductase activity"/>
    <property type="evidence" value="ECO:0007669"/>
    <property type="project" value="InterPro"/>
</dbReference>
<name>A0A9W9G5X8_9EURO</name>
<dbReference type="RefSeq" id="XP_056480567.1">
    <property type="nucleotide sequence ID" value="XM_056613343.1"/>
</dbReference>
<reference evidence="2" key="2">
    <citation type="journal article" date="2023" name="IMA Fungus">
        <title>Comparative genomic study of the Penicillium genus elucidates a diverse pangenome and 15 lateral gene transfer events.</title>
        <authorList>
            <person name="Petersen C."/>
            <person name="Sorensen T."/>
            <person name="Nielsen M.R."/>
            <person name="Sondergaard T.E."/>
            <person name="Sorensen J.L."/>
            <person name="Fitzpatrick D.A."/>
            <person name="Frisvad J.C."/>
            <person name="Nielsen K.L."/>
        </authorList>
    </citation>
    <scope>NUCLEOTIDE SEQUENCE</scope>
    <source>
        <strain evidence="2">IBT 30761</strain>
    </source>
</reference>
<keyword evidence="3" id="KW-1185">Reference proteome</keyword>